<name>A0A835I0B7_9MAGN</name>
<proteinExistence type="predicted"/>
<dbReference type="EMBL" id="JADFTS010000005">
    <property type="protein sequence ID" value="KAF9607697.1"/>
    <property type="molecule type" value="Genomic_DNA"/>
</dbReference>
<dbReference type="OrthoDB" id="696485at2759"/>
<evidence type="ECO:0000313" key="1">
    <source>
        <dbReference type="EMBL" id="KAF9607697.1"/>
    </source>
</evidence>
<reference evidence="1 2" key="1">
    <citation type="submission" date="2020-10" db="EMBL/GenBank/DDBJ databases">
        <title>The Coptis chinensis genome and diversification of protoberbering-type alkaloids.</title>
        <authorList>
            <person name="Wang B."/>
            <person name="Shu S."/>
            <person name="Song C."/>
            <person name="Liu Y."/>
        </authorList>
    </citation>
    <scope>NUCLEOTIDE SEQUENCE [LARGE SCALE GENOMIC DNA]</scope>
    <source>
        <strain evidence="1">HL-2020</strain>
        <tissue evidence="1">Leaf</tissue>
    </source>
</reference>
<protein>
    <recommendedName>
        <fullName evidence="3">Reverse transcriptase zinc-binding domain-containing protein</fullName>
    </recommendedName>
</protein>
<keyword evidence="2" id="KW-1185">Reference proteome</keyword>
<sequence>MLIQGDQWKLPVNFIHLLQHHGIEMAIFQVPPSVDEDQIVWSPNSKGVISVSSAYAQDTNELMHLLWACEFARSLWAWLATRFGFRDTFLSIREAVSMAKGCSTTIQHMWGAAVVGGMTMARTRKGGGDEVMLRKRMFMGSIYALVCGH</sequence>
<evidence type="ECO:0008006" key="3">
    <source>
        <dbReference type="Google" id="ProtNLM"/>
    </source>
</evidence>
<dbReference type="AlphaFoldDB" id="A0A835I0B7"/>
<organism evidence="1 2">
    <name type="scientific">Coptis chinensis</name>
    <dbReference type="NCBI Taxonomy" id="261450"/>
    <lineage>
        <taxon>Eukaryota</taxon>
        <taxon>Viridiplantae</taxon>
        <taxon>Streptophyta</taxon>
        <taxon>Embryophyta</taxon>
        <taxon>Tracheophyta</taxon>
        <taxon>Spermatophyta</taxon>
        <taxon>Magnoliopsida</taxon>
        <taxon>Ranunculales</taxon>
        <taxon>Ranunculaceae</taxon>
        <taxon>Coptidoideae</taxon>
        <taxon>Coptis</taxon>
    </lineage>
</organism>
<comment type="caution">
    <text evidence="1">The sequence shown here is derived from an EMBL/GenBank/DDBJ whole genome shotgun (WGS) entry which is preliminary data.</text>
</comment>
<gene>
    <name evidence="1" type="ORF">IFM89_038237</name>
</gene>
<accession>A0A835I0B7</accession>
<evidence type="ECO:0000313" key="2">
    <source>
        <dbReference type="Proteomes" id="UP000631114"/>
    </source>
</evidence>
<dbReference type="Proteomes" id="UP000631114">
    <property type="component" value="Unassembled WGS sequence"/>
</dbReference>